<organism evidence="1 2">
    <name type="scientific">Hathewaya histolytica</name>
    <name type="common">Clostridium histolyticum</name>
    <dbReference type="NCBI Taxonomy" id="1498"/>
    <lineage>
        <taxon>Bacteria</taxon>
        <taxon>Bacillati</taxon>
        <taxon>Bacillota</taxon>
        <taxon>Clostridia</taxon>
        <taxon>Eubacteriales</taxon>
        <taxon>Clostridiaceae</taxon>
        <taxon>Hathewaya</taxon>
    </lineage>
</organism>
<sequence>MSKCPFLSNNIEDVNCFKECCFYKEPVAQKCPFKQSEEATNFEVKEIEEKYGLYSEENSLLDIIYDGKNIG</sequence>
<gene>
    <name evidence="1" type="ORF">NCTC503_00979</name>
</gene>
<protein>
    <submittedName>
        <fullName evidence="1">Uncharacterized protein</fullName>
    </submittedName>
</protein>
<dbReference type="KEGG" id="hhw:NCTC503_00979"/>
<dbReference type="OrthoDB" id="1938183at2"/>
<dbReference type="AlphaFoldDB" id="A0A4U9R9D1"/>
<dbReference type="RefSeq" id="WP_138209685.1">
    <property type="nucleotide sequence ID" value="NZ_CBCRUQ010000004.1"/>
</dbReference>
<proteinExistence type="predicted"/>
<reference evidence="1 2" key="1">
    <citation type="submission" date="2019-05" db="EMBL/GenBank/DDBJ databases">
        <authorList>
            <consortium name="Pathogen Informatics"/>
        </authorList>
    </citation>
    <scope>NUCLEOTIDE SEQUENCE [LARGE SCALE GENOMIC DNA]</scope>
    <source>
        <strain evidence="1 2">NCTC503</strain>
    </source>
</reference>
<keyword evidence="2" id="KW-1185">Reference proteome</keyword>
<dbReference type="EMBL" id="LR590481">
    <property type="protein sequence ID" value="VTQ86763.1"/>
    <property type="molecule type" value="Genomic_DNA"/>
</dbReference>
<evidence type="ECO:0000313" key="2">
    <source>
        <dbReference type="Proteomes" id="UP000308489"/>
    </source>
</evidence>
<evidence type="ECO:0000313" key="1">
    <source>
        <dbReference type="EMBL" id="VTQ86763.1"/>
    </source>
</evidence>
<accession>A0A4U9R9D1</accession>
<name>A0A4U9R9D1_HATHI</name>
<dbReference type="Proteomes" id="UP000308489">
    <property type="component" value="Chromosome 1"/>
</dbReference>